<evidence type="ECO:0000259" key="1">
    <source>
        <dbReference type="Pfam" id="PF07969"/>
    </source>
</evidence>
<reference evidence="2" key="1">
    <citation type="submission" date="2020-02" db="EMBL/GenBank/DDBJ databases">
        <authorList>
            <person name="Meier V. D."/>
        </authorList>
    </citation>
    <scope>NUCLEOTIDE SEQUENCE</scope>
    <source>
        <strain evidence="2">AVDCRST_MAG19</strain>
    </source>
</reference>
<dbReference type="Gene3D" id="2.30.40.10">
    <property type="entry name" value="Urease, subunit C, domain 1"/>
    <property type="match status" value="1"/>
</dbReference>
<dbReference type="InterPro" id="IPR011059">
    <property type="entry name" value="Metal-dep_hydrolase_composite"/>
</dbReference>
<sequence length="91" mass="9809">AGVQTMVTRRDVEGRPVWPDEAVGLDDALRAYTVNGAYASFEERTKGTLAPGMLGDVTVFETDLRAVRPDELAAVAVDLTILDGRVAFARD</sequence>
<feature type="non-terminal residue" evidence="2">
    <location>
        <position position="1"/>
    </location>
</feature>
<dbReference type="InterPro" id="IPR013108">
    <property type="entry name" value="Amidohydro_3"/>
</dbReference>
<dbReference type="PANTHER" id="PTHR22642">
    <property type="entry name" value="IMIDAZOLONEPROPIONASE"/>
    <property type="match status" value="1"/>
</dbReference>
<feature type="domain" description="Amidohydrolase 3" evidence="1">
    <location>
        <begin position="2"/>
        <end position="87"/>
    </location>
</feature>
<accession>A0A6J4V1M6</accession>
<dbReference type="Gene3D" id="3.20.20.140">
    <property type="entry name" value="Metal-dependent hydrolases"/>
    <property type="match status" value="1"/>
</dbReference>
<proteinExistence type="predicted"/>
<dbReference type="PANTHER" id="PTHR22642:SF2">
    <property type="entry name" value="PROTEIN LONG AFTER FAR-RED 3"/>
    <property type="match status" value="1"/>
</dbReference>
<protein>
    <recommendedName>
        <fullName evidence="1">Amidohydrolase 3 domain-containing protein</fullName>
    </recommendedName>
</protein>
<dbReference type="EMBL" id="CADCWL010000110">
    <property type="protein sequence ID" value="CAA9566823.1"/>
    <property type="molecule type" value="Genomic_DNA"/>
</dbReference>
<dbReference type="GO" id="GO:0016810">
    <property type="term" value="F:hydrolase activity, acting on carbon-nitrogen (but not peptide) bonds"/>
    <property type="evidence" value="ECO:0007669"/>
    <property type="project" value="InterPro"/>
</dbReference>
<name>A0A6J4V1M6_9BACT</name>
<gene>
    <name evidence="2" type="ORF">AVDCRST_MAG19-2310</name>
</gene>
<evidence type="ECO:0000313" key="2">
    <source>
        <dbReference type="EMBL" id="CAA9566823.1"/>
    </source>
</evidence>
<dbReference type="Pfam" id="PF07969">
    <property type="entry name" value="Amidohydro_3"/>
    <property type="match status" value="1"/>
</dbReference>
<dbReference type="AlphaFoldDB" id="A0A6J4V1M6"/>
<organism evidence="2">
    <name type="scientific">uncultured Thermomicrobiales bacterium</name>
    <dbReference type="NCBI Taxonomy" id="1645740"/>
    <lineage>
        <taxon>Bacteria</taxon>
        <taxon>Pseudomonadati</taxon>
        <taxon>Thermomicrobiota</taxon>
        <taxon>Thermomicrobia</taxon>
        <taxon>Thermomicrobiales</taxon>
        <taxon>environmental samples</taxon>
    </lineage>
</organism>
<dbReference type="SUPFAM" id="SSF51338">
    <property type="entry name" value="Composite domain of metallo-dependent hydrolases"/>
    <property type="match status" value="1"/>
</dbReference>